<comment type="caution">
    <text evidence="3">The sequence shown here is derived from an EMBL/GenBank/DDBJ whole genome shotgun (WGS) entry which is preliminary data.</text>
</comment>
<feature type="signal peptide" evidence="2">
    <location>
        <begin position="1"/>
        <end position="24"/>
    </location>
</feature>
<feature type="region of interest" description="Disordered" evidence="1">
    <location>
        <begin position="26"/>
        <end position="69"/>
    </location>
</feature>
<evidence type="ECO:0000256" key="1">
    <source>
        <dbReference type="SAM" id="MobiDB-lite"/>
    </source>
</evidence>
<keyword evidence="4" id="KW-1185">Reference proteome</keyword>
<feature type="region of interest" description="Disordered" evidence="1">
    <location>
        <begin position="240"/>
        <end position="267"/>
    </location>
</feature>
<dbReference type="AlphaFoldDB" id="A0AA38P9X2"/>
<dbReference type="Proteomes" id="UP001163846">
    <property type="component" value="Unassembled WGS sequence"/>
</dbReference>
<evidence type="ECO:0000313" key="4">
    <source>
        <dbReference type="Proteomes" id="UP001163846"/>
    </source>
</evidence>
<organism evidence="3 4">
    <name type="scientific">Lentinula raphanica</name>
    <dbReference type="NCBI Taxonomy" id="153919"/>
    <lineage>
        <taxon>Eukaryota</taxon>
        <taxon>Fungi</taxon>
        <taxon>Dikarya</taxon>
        <taxon>Basidiomycota</taxon>
        <taxon>Agaricomycotina</taxon>
        <taxon>Agaricomycetes</taxon>
        <taxon>Agaricomycetidae</taxon>
        <taxon>Agaricales</taxon>
        <taxon>Marasmiineae</taxon>
        <taxon>Omphalotaceae</taxon>
        <taxon>Lentinula</taxon>
    </lineage>
</organism>
<dbReference type="EMBL" id="MU806160">
    <property type="protein sequence ID" value="KAJ3838856.1"/>
    <property type="molecule type" value="Genomic_DNA"/>
</dbReference>
<name>A0AA38P9X2_9AGAR</name>
<reference evidence="3" key="1">
    <citation type="submission" date="2022-08" db="EMBL/GenBank/DDBJ databases">
        <authorList>
            <consortium name="DOE Joint Genome Institute"/>
            <person name="Min B."/>
            <person name="Riley R."/>
            <person name="Sierra-Patev S."/>
            <person name="Naranjo-Ortiz M."/>
            <person name="Looney B."/>
            <person name="Konkel Z."/>
            <person name="Slot J.C."/>
            <person name="Sakamoto Y."/>
            <person name="Steenwyk J.L."/>
            <person name="Rokas A."/>
            <person name="Carro J."/>
            <person name="Camarero S."/>
            <person name="Ferreira P."/>
            <person name="Molpeceres G."/>
            <person name="Ruiz-Duenas F.J."/>
            <person name="Serrano A."/>
            <person name="Henrissat B."/>
            <person name="Drula E."/>
            <person name="Hughes K.W."/>
            <person name="Mata J.L."/>
            <person name="Ishikawa N.K."/>
            <person name="Vargas-Isla R."/>
            <person name="Ushijima S."/>
            <person name="Smith C.A."/>
            <person name="Ahrendt S."/>
            <person name="Andreopoulos W."/>
            <person name="He G."/>
            <person name="Labutti K."/>
            <person name="Lipzen A."/>
            <person name="Ng V."/>
            <person name="Sandor L."/>
            <person name="Barry K."/>
            <person name="Martinez A.T."/>
            <person name="Xiao Y."/>
            <person name="Gibbons J.G."/>
            <person name="Terashima K."/>
            <person name="Hibbett D.S."/>
            <person name="Grigoriev I.V."/>
        </authorList>
    </citation>
    <scope>NUCLEOTIDE SEQUENCE</scope>
    <source>
        <strain evidence="3">TFB9207</strain>
    </source>
</reference>
<feature type="chain" id="PRO_5041269721" evidence="2">
    <location>
        <begin position="25"/>
        <end position="267"/>
    </location>
</feature>
<evidence type="ECO:0000256" key="2">
    <source>
        <dbReference type="SAM" id="SignalP"/>
    </source>
</evidence>
<keyword evidence="2" id="KW-0732">Signal</keyword>
<sequence>MRLDISSVFYALVCLGSILHTARGSPVPVSEAAHPDDSQLVPVAPHSGPSSTALRDRPAPGSQQGVAPSIEPRSKAIGLWYDPFPQYSLEEFGIPRPLEPLLQNFHKAGLHYFGNHFQDWGVANVGTLVSGSDALCPDSAMPVPNKGLMLLYKSNFGHARTLYRVGFTMLWLSYDPSSQTIDRTDVKMSIQIDSTVQLAEFPYGRLNPDHKLLKIAPRTRYQFHDFNPNDPSGAGIEVVDTEPGTSGHAHRGTKRDSGGWFGDGKRK</sequence>
<protein>
    <submittedName>
        <fullName evidence="3">Uncharacterized protein</fullName>
    </submittedName>
</protein>
<accession>A0AA38P9X2</accession>
<proteinExistence type="predicted"/>
<gene>
    <name evidence="3" type="ORF">F5878DRAFT_618290</name>
</gene>
<evidence type="ECO:0000313" key="3">
    <source>
        <dbReference type="EMBL" id="KAJ3838856.1"/>
    </source>
</evidence>